<dbReference type="AlphaFoldDB" id="A0A428MM32"/>
<keyword evidence="3" id="KW-1185">Reference proteome</keyword>
<name>A0A428MM32_9BACT</name>
<protein>
    <recommendedName>
        <fullName evidence="4">DUF4352 domain-containing protein</fullName>
    </recommendedName>
</protein>
<evidence type="ECO:0000256" key="1">
    <source>
        <dbReference type="SAM" id="Phobius"/>
    </source>
</evidence>
<dbReference type="RefSeq" id="WP_125486376.1">
    <property type="nucleotide sequence ID" value="NZ_RSDW01000001.1"/>
</dbReference>
<keyword evidence="1" id="KW-1133">Transmembrane helix</keyword>
<accession>A0A428MM32</accession>
<dbReference type="Proteomes" id="UP000269669">
    <property type="component" value="Unassembled WGS sequence"/>
</dbReference>
<proteinExistence type="predicted"/>
<reference evidence="2 3" key="1">
    <citation type="submission" date="2018-12" db="EMBL/GenBank/DDBJ databases">
        <title>Sequencing of bacterial isolates from soil warming experiment in Harvard Forest, Massachusetts, USA.</title>
        <authorList>
            <person name="Deangelis K."/>
        </authorList>
    </citation>
    <scope>NUCLEOTIDE SEQUENCE [LARGE SCALE GENOMIC DNA]</scope>
    <source>
        <strain evidence="2 3">EB153</strain>
    </source>
</reference>
<gene>
    <name evidence="2" type="ORF">EDE15_3506</name>
</gene>
<sequence length="198" mass="21773">MNLRELLLLALVGWTAIGAIGVTISLARGERAKALRHLGWIAGVWATYLVVLLAFSLLQPQKAVAMGQDQCFDEMCFAVTGVEEVPGFLIHDGSRLIRVSVRITNHARGRTESEKLIRAYLLDAQGRRWNESRGISGVPLTARLAAGDSVVSEPVFKVARDATGLRLVFTHGWRQPDVLVIGASDSLLHRPTIVWLDR</sequence>
<dbReference type="OrthoDB" id="119120at2"/>
<comment type="caution">
    <text evidence="2">The sequence shown here is derived from an EMBL/GenBank/DDBJ whole genome shotgun (WGS) entry which is preliminary data.</text>
</comment>
<keyword evidence="1" id="KW-0472">Membrane</keyword>
<evidence type="ECO:0000313" key="3">
    <source>
        <dbReference type="Proteomes" id="UP000269669"/>
    </source>
</evidence>
<evidence type="ECO:0000313" key="2">
    <source>
        <dbReference type="EMBL" id="RSL17954.1"/>
    </source>
</evidence>
<dbReference type="EMBL" id="RSDW01000001">
    <property type="protein sequence ID" value="RSL17954.1"/>
    <property type="molecule type" value="Genomic_DNA"/>
</dbReference>
<evidence type="ECO:0008006" key="4">
    <source>
        <dbReference type="Google" id="ProtNLM"/>
    </source>
</evidence>
<organism evidence="2 3">
    <name type="scientific">Edaphobacter aggregans</name>
    <dbReference type="NCBI Taxonomy" id="570835"/>
    <lineage>
        <taxon>Bacteria</taxon>
        <taxon>Pseudomonadati</taxon>
        <taxon>Acidobacteriota</taxon>
        <taxon>Terriglobia</taxon>
        <taxon>Terriglobales</taxon>
        <taxon>Acidobacteriaceae</taxon>
        <taxon>Edaphobacter</taxon>
    </lineage>
</organism>
<feature type="transmembrane region" description="Helical" evidence="1">
    <location>
        <begin position="39"/>
        <end position="58"/>
    </location>
</feature>
<keyword evidence="1" id="KW-0812">Transmembrane</keyword>